<proteinExistence type="predicted"/>
<dbReference type="EMBL" id="CP090978">
    <property type="protein sequence ID" value="UJF35371.1"/>
    <property type="molecule type" value="Genomic_DNA"/>
</dbReference>
<dbReference type="RefSeq" id="WP_235121938.1">
    <property type="nucleotide sequence ID" value="NZ_CP090978.1"/>
</dbReference>
<protein>
    <submittedName>
        <fullName evidence="2">Endolytic transglycosylase MltG</fullName>
    </submittedName>
</protein>
<keyword evidence="1" id="KW-0472">Membrane</keyword>
<dbReference type="Gene3D" id="3.30.1490.480">
    <property type="entry name" value="Endolytic murein transglycosylase"/>
    <property type="match status" value="1"/>
</dbReference>
<reference evidence="2 3" key="1">
    <citation type="journal article" date="2024" name="Int. J. Syst. Evol. Microbiol.">
        <title>Paenibacillus hexagrammi sp. nov., a novel bacterium isolated from the gut content of Hexagrammos agrammus.</title>
        <authorList>
            <person name="Jung H.K."/>
            <person name="Kim D.G."/>
            <person name="Zin H."/>
            <person name="Park J."/>
            <person name="Jung H."/>
            <person name="Kim Y.O."/>
            <person name="Kong H.J."/>
            <person name="Kim J.W."/>
            <person name="Kim Y.S."/>
        </authorList>
    </citation>
    <scope>NUCLEOTIDE SEQUENCE [LARGE SCALE GENOMIC DNA]</scope>
    <source>
        <strain evidence="2 3">YPD9-1</strain>
    </source>
</reference>
<keyword evidence="1" id="KW-1133">Transmembrane helix</keyword>
<sequence>MFKNRSYMYGIGTGIIVGAILLEMMTISQRPTPAQESAPIEEMEPQKLKEQASKFYQVYEKDEKLYTQADFDASVQKRVQDELAKQPAATNPSAQPQAQPAPVSRVVVYVQPNLDATAVGELLLNSGVISDRKAFAAELEKQGGSYKIQIGYHQFQGTLTMEDVVKNLITSQTAD</sequence>
<evidence type="ECO:0000256" key="1">
    <source>
        <dbReference type="SAM" id="Phobius"/>
    </source>
</evidence>
<name>A0ABY3SQV1_9BACL</name>
<organism evidence="2 3">
    <name type="scientific">Paenibacillus hexagrammi</name>
    <dbReference type="NCBI Taxonomy" id="2908839"/>
    <lineage>
        <taxon>Bacteria</taxon>
        <taxon>Bacillati</taxon>
        <taxon>Bacillota</taxon>
        <taxon>Bacilli</taxon>
        <taxon>Bacillales</taxon>
        <taxon>Paenibacillaceae</taxon>
        <taxon>Paenibacillus</taxon>
    </lineage>
</organism>
<feature type="transmembrane region" description="Helical" evidence="1">
    <location>
        <begin position="7"/>
        <end position="27"/>
    </location>
</feature>
<keyword evidence="3" id="KW-1185">Reference proteome</keyword>
<keyword evidence="1" id="KW-0812">Transmembrane</keyword>
<evidence type="ECO:0000313" key="3">
    <source>
        <dbReference type="Proteomes" id="UP001649230"/>
    </source>
</evidence>
<gene>
    <name evidence="2" type="ORF">L0M14_09820</name>
</gene>
<evidence type="ECO:0000313" key="2">
    <source>
        <dbReference type="EMBL" id="UJF35371.1"/>
    </source>
</evidence>
<accession>A0ABY3SQV1</accession>
<dbReference type="Proteomes" id="UP001649230">
    <property type="component" value="Chromosome"/>
</dbReference>